<reference evidence="2 3" key="1">
    <citation type="submission" date="2020-08" db="EMBL/GenBank/DDBJ databases">
        <title>Genomic Encyclopedia of Type Strains, Phase IV (KMG-IV): sequencing the most valuable type-strain genomes for metagenomic binning, comparative biology and taxonomic classification.</title>
        <authorList>
            <person name="Goeker M."/>
        </authorList>
    </citation>
    <scope>NUCLEOTIDE SEQUENCE [LARGE SCALE GENOMIC DNA]</scope>
    <source>
        <strain evidence="2 3">DSM 103570</strain>
    </source>
</reference>
<sequence length="337" mass="36976">MLDIRKLSFGSFVDALKAVAEPTRLRLVLLLARNDLTVSELTSILGQSQPRISRHLKLLVESGVLLRYQEGAWAYFRVSDEATMSGLVRTLVGWVDEGDPEIRRDLERLESVRADRARRAASYFASNAGHWDRIRALHASDAEVERALLDALGARRIGTLLDIGTGTGRLLELLAPRCERAVGVDASREMLAIARTKLDQAGIANALVRQGDAYHLPVERQAFDLVTIHQVLHYLDDPAAAVAEAARAVAPGGRMAIIDFAPHSLEFLRAEHAHLRLGFSDESLTGYLEEAGLEPVSIQHLVSKGEQTGELTVTLCIARDPRLLVADDKSTRSIQAS</sequence>
<evidence type="ECO:0000259" key="1">
    <source>
        <dbReference type="PROSITE" id="PS50987"/>
    </source>
</evidence>
<dbReference type="Gene3D" id="1.10.10.10">
    <property type="entry name" value="Winged helix-like DNA-binding domain superfamily/Winged helix DNA-binding domain"/>
    <property type="match status" value="1"/>
</dbReference>
<accession>A0A7W6MNX4</accession>
<gene>
    <name evidence="2" type="ORF">GGR03_001377</name>
</gene>
<dbReference type="InterPro" id="IPR011991">
    <property type="entry name" value="ArsR-like_HTH"/>
</dbReference>
<dbReference type="NCBIfam" id="NF033788">
    <property type="entry name" value="HTH_metalloreg"/>
    <property type="match status" value="1"/>
</dbReference>
<organism evidence="2 3">
    <name type="scientific">Aurantimonas endophytica</name>
    <dbReference type="NCBI Taxonomy" id="1522175"/>
    <lineage>
        <taxon>Bacteria</taxon>
        <taxon>Pseudomonadati</taxon>
        <taxon>Pseudomonadota</taxon>
        <taxon>Alphaproteobacteria</taxon>
        <taxon>Hyphomicrobiales</taxon>
        <taxon>Aurantimonadaceae</taxon>
        <taxon>Aurantimonas</taxon>
    </lineage>
</organism>
<evidence type="ECO:0000313" key="2">
    <source>
        <dbReference type="EMBL" id="MBB4002330.1"/>
    </source>
</evidence>
<dbReference type="EMBL" id="JACIEM010000001">
    <property type="protein sequence ID" value="MBB4002330.1"/>
    <property type="molecule type" value="Genomic_DNA"/>
</dbReference>
<dbReference type="SMART" id="SM00418">
    <property type="entry name" value="HTH_ARSR"/>
    <property type="match status" value="1"/>
</dbReference>
<dbReference type="PANTHER" id="PTHR42912">
    <property type="entry name" value="METHYLTRANSFERASE"/>
    <property type="match status" value="1"/>
</dbReference>
<evidence type="ECO:0000313" key="3">
    <source>
        <dbReference type="Proteomes" id="UP000588647"/>
    </source>
</evidence>
<keyword evidence="3" id="KW-1185">Reference proteome</keyword>
<dbReference type="InterPro" id="IPR029063">
    <property type="entry name" value="SAM-dependent_MTases_sf"/>
</dbReference>
<dbReference type="InterPro" id="IPR036390">
    <property type="entry name" value="WH_DNA-bd_sf"/>
</dbReference>
<proteinExistence type="predicted"/>
<name>A0A7W6MNX4_9HYPH</name>
<dbReference type="InterPro" id="IPR036388">
    <property type="entry name" value="WH-like_DNA-bd_sf"/>
</dbReference>
<dbReference type="AlphaFoldDB" id="A0A7W6MNX4"/>
<dbReference type="RefSeq" id="WP_183206792.1">
    <property type="nucleotide sequence ID" value="NZ_JAAAMM010000001.1"/>
</dbReference>
<dbReference type="InterPro" id="IPR050508">
    <property type="entry name" value="Methyltransf_Superfamily"/>
</dbReference>
<dbReference type="GO" id="GO:0008757">
    <property type="term" value="F:S-adenosylmethionine-dependent methyltransferase activity"/>
    <property type="evidence" value="ECO:0007669"/>
    <property type="project" value="InterPro"/>
</dbReference>
<comment type="caution">
    <text evidence="2">The sequence shown here is derived from an EMBL/GenBank/DDBJ whole genome shotgun (WGS) entry which is preliminary data.</text>
</comment>
<dbReference type="PROSITE" id="PS50987">
    <property type="entry name" value="HTH_ARSR_2"/>
    <property type="match status" value="1"/>
</dbReference>
<protein>
    <submittedName>
        <fullName evidence="2">ArsR family transcriptional regulator</fullName>
    </submittedName>
</protein>
<dbReference type="PRINTS" id="PR00778">
    <property type="entry name" value="HTHARSR"/>
</dbReference>
<dbReference type="CDD" id="cd00090">
    <property type="entry name" value="HTH_ARSR"/>
    <property type="match status" value="1"/>
</dbReference>
<dbReference type="Proteomes" id="UP000588647">
    <property type="component" value="Unassembled WGS sequence"/>
</dbReference>
<dbReference type="SUPFAM" id="SSF53335">
    <property type="entry name" value="S-adenosyl-L-methionine-dependent methyltransferases"/>
    <property type="match status" value="1"/>
</dbReference>
<dbReference type="GO" id="GO:0003700">
    <property type="term" value="F:DNA-binding transcription factor activity"/>
    <property type="evidence" value="ECO:0007669"/>
    <property type="project" value="InterPro"/>
</dbReference>
<dbReference type="Gene3D" id="3.40.50.150">
    <property type="entry name" value="Vaccinia Virus protein VP39"/>
    <property type="match status" value="1"/>
</dbReference>
<dbReference type="InterPro" id="IPR001845">
    <property type="entry name" value="HTH_ArsR_DNA-bd_dom"/>
</dbReference>
<dbReference type="InterPro" id="IPR013216">
    <property type="entry name" value="Methyltransf_11"/>
</dbReference>
<dbReference type="SUPFAM" id="SSF46785">
    <property type="entry name" value="Winged helix' DNA-binding domain"/>
    <property type="match status" value="1"/>
</dbReference>
<dbReference type="Pfam" id="PF08241">
    <property type="entry name" value="Methyltransf_11"/>
    <property type="match status" value="1"/>
</dbReference>
<dbReference type="CDD" id="cd02440">
    <property type="entry name" value="AdoMet_MTases"/>
    <property type="match status" value="1"/>
</dbReference>
<dbReference type="Pfam" id="PF01022">
    <property type="entry name" value="HTH_5"/>
    <property type="match status" value="1"/>
</dbReference>
<feature type="domain" description="HTH arsR-type" evidence="1">
    <location>
        <begin position="4"/>
        <end position="99"/>
    </location>
</feature>